<feature type="transmembrane region" description="Helical" evidence="7">
    <location>
        <begin position="154"/>
        <end position="184"/>
    </location>
</feature>
<keyword evidence="3" id="KW-1003">Cell membrane</keyword>
<dbReference type="NCBIfam" id="TIGR00937">
    <property type="entry name" value="2A51"/>
    <property type="match status" value="1"/>
</dbReference>
<protein>
    <submittedName>
        <fullName evidence="8">Chromate efflux transporter</fullName>
    </submittedName>
</protein>
<feature type="transmembrane region" description="Helical" evidence="7">
    <location>
        <begin position="353"/>
        <end position="386"/>
    </location>
</feature>
<accession>A0AAW9S8C4</accession>
<dbReference type="GO" id="GO:0015109">
    <property type="term" value="F:chromate transmembrane transporter activity"/>
    <property type="evidence" value="ECO:0007669"/>
    <property type="project" value="InterPro"/>
</dbReference>
<comment type="caution">
    <text evidence="8">The sequence shown here is derived from an EMBL/GenBank/DDBJ whole genome shotgun (WGS) entry which is preliminary data.</text>
</comment>
<comment type="similarity">
    <text evidence="2">Belongs to the chromate ion transporter (CHR) (TC 2.A.51) family.</text>
</comment>
<dbReference type="Proteomes" id="UP001403385">
    <property type="component" value="Unassembled WGS sequence"/>
</dbReference>
<proteinExistence type="inferred from homology"/>
<dbReference type="InterPro" id="IPR003370">
    <property type="entry name" value="Chromate_transpt"/>
</dbReference>
<gene>
    <name evidence="8" type="primary">chrA</name>
    <name evidence="8" type="ORF">AAG747_03705</name>
</gene>
<evidence type="ECO:0000313" key="8">
    <source>
        <dbReference type="EMBL" id="MEN7546996.1"/>
    </source>
</evidence>
<dbReference type="RefSeq" id="WP_346819784.1">
    <property type="nucleotide sequence ID" value="NZ_JBDKWZ010000002.1"/>
</dbReference>
<feature type="transmembrane region" description="Helical" evidence="7">
    <location>
        <begin position="287"/>
        <end position="308"/>
    </location>
</feature>
<organism evidence="8 9">
    <name type="scientific">Rapidithrix thailandica</name>
    <dbReference type="NCBI Taxonomy" id="413964"/>
    <lineage>
        <taxon>Bacteria</taxon>
        <taxon>Pseudomonadati</taxon>
        <taxon>Bacteroidota</taxon>
        <taxon>Cytophagia</taxon>
        <taxon>Cytophagales</taxon>
        <taxon>Flammeovirgaceae</taxon>
        <taxon>Rapidithrix</taxon>
    </lineage>
</organism>
<reference evidence="8 9" key="1">
    <citation type="submission" date="2024-04" db="EMBL/GenBank/DDBJ databases">
        <title>Novel genus in family Flammeovirgaceae.</title>
        <authorList>
            <person name="Nguyen T.H."/>
            <person name="Vuong T.Q."/>
            <person name="Le H."/>
            <person name="Kim S.-G."/>
        </authorList>
    </citation>
    <scope>NUCLEOTIDE SEQUENCE [LARGE SCALE GENOMIC DNA]</scope>
    <source>
        <strain evidence="8 9">JCM 23209</strain>
    </source>
</reference>
<dbReference type="InterPro" id="IPR014047">
    <property type="entry name" value="Chr_Tranpt_l_chain"/>
</dbReference>
<evidence type="ECO:0000313" key="9">
    <source>
        <dbReference type="Proteomes" id="UP001403385"/>
    </source>
</evidence>
<evidence type="ECO:0000256" key="6">
    <source>
        <dbReference type="ARBA" id="ARBA00023136"/>
    </source>
</evidence>
<evidence type="ECO:0000256" key="2">
    <source>
        <dbReference type="ARBA" id="ARBA00005262"/>
    </source>
</evidence>
<evidence type="ECO:0000256" key="5">
    <source>
        <dbReference type="ARBA" id="ARBA00022989"/>
    </source>
</evidence>
<feature type="transmembrane region" description="Helical" evidence="7">
    <location>
        <begin position="196"/>
        <end position="214"/>
    </location>
</feature>
<feature type="transmembrane region" description="Helical" evidence="7">
    <location>
        <begin position="221"/>
        <end position="243"/>
    </location>
</feature>
<dbReference type="GO" id="GO:0005886">
    <property type="term" value="C:plasma membrane"/>
    <property type="evidence" value="ECO:0007669"/>
    <property type="project" value="UniProtKB-SubCell"/>
</dbReference>
<dbReference type="Pfam" id="PF02417">
    <property type="entry name" value="Chromate_transp"/>
    <property type="match status" value="2"/>
</dbReference>
<dbReference type="PANTHER" id="PTHR33567:SF3">
    <property type="entry name" value="CHROMATE ION TRANSPORTER (EUROFUNG)"/>
    <property type="match status" value="1"/>
</dbReference>
<feature type="transmembrane region" description="Helical" evidence="7">
    <location>
        <begin position="320"/>
        <end position="341"/>
    </location>
</feature>
<evidence type="ECO:0000256" key="4">
    <source>
        <dbReference type="ARBA" id="ARBA00022692"/>
    </source>
</evidence>
<evidence type="ECO:0000256" key="3">
    <source>
        <dbReference type="ARBA" id="ARBA00022475"/>
    </source>
</evidence>
<comment type="subcellular location">
    <subcellularLocation>
        <location evidence="1">Cell membrane</location>
        <topology evidence="1">Multi-pass membrane protein</topology>
    </subcellularLocation>
</comment>
<keyword evidence="9" id="KW-1185">Reference proteome</keyword>
<feature type="transmembrane region" description="Helical" evidence="7">
    <location>
        <begin position="125"/>
        <end position="142"/>
    </location>
</feature>
<sequence length="389" mass="41558">MMQKTPSAPPEVNQKKDLIEVVKVFSKLGLFAFGGPAVHIAMMEKEIVTKRRWMDRQHFLDLVGATNLIPGPNSTEMTMHCGHERAGWKGLFLAGISFILPAAISTGILAWLYVEYGKVPAIEPFLYGIKPAVIAIILSAIIKLGKKALKNWQLGVIGGLVIVASLMGVNEVVGILGAGMIGLLWFGIINHRNGKALHSLTPLLLLNLGTTLLGPVSNTKLFLVFLKIGAVLFGSGYVLVAYLDGELVEGLGWLTKQELLDAIAIGQFTPGPVLSTATFIGYQINGFWGAIAATSGIFLPSFLFVLLLNPLVPKLRKSSLAGGFLDAVNIGAVGIMAAVTFHLCQEVLIDGKAWAIAVLSTVITFAFTKVSPIWIVVGGALLGYLLTFV</sequence>
<keyword evidence="4 7" id="KW-0812">Transmembrane</keyword>
<name>A0AAW9S8C4_9BACT</name>
<dbReference type="PANTHER" id="PTHR33567">
    <property type="entry name" value="CHROMATE ION TRANSPORTER (EUROFUNG)"/>
    <property type="match status" value="1"/>
</dbReference>
<feature type="transmembrane region" description="Helical" evidence="7">
    <location>
        <begin position="91"/>
        <end position="113"/>
    </location>
</feature>
<evidence type="ECO:0000256" key="1">
    <source>
        <dbReference type="ARBA" id="ARBA00004651"/>
    </source>
</evidence>
<evidence type="ECO:0000256" key="7">
    <source>
        <dbReference type="SAM" id="Phobius"/>
    </source>
</evidence>
<dbReference type="PIRSF" id="PIRSF004810">
    <property type="entry name" value="ChrA"/>
    <property type="match status" value="1"/>
</dbReference>
<keyword evidence="6 7" id="KW-0472">Membrane</keyword>
<keyword evidence="5 7" id="KW-1133">Transmembrane helix</keyword>
<dbReference type="AlphaFoldDB" id="A0AAW9S8C4"/>
<dbReference type="EMBL" id="JBDKWZ010000002">
    <property type="protein sequence ID" value="MEN7546996.1"/>
    <property type="molecule type" value="Genomic_DNA"/>
</dbReference>